<reference evidence="1" key="1">
    <citation type="submission" date="2023-07" db="EMBL/GenBank/DDBJ databases">
        <title>Black Yeasts Isolated from many extreme environments.</title>
        <authorList>
            <person name="Coleine C."/>
            <person name="Stajich J.E."/>
            <person name="Selbmann L."/>
        </authorList>
    </citation>
    <scope>NUCLEOTIDE SEQUENCE</scope>
    <source>
        <strain evidence="1">CCFEE 5714</strain>
    </source>
</reference>
<evidence type="ECO:0000313" key="2">
    <source>
        <dbReference type="Proteomes" id="UP001281147"/>
    </source>
</evidence>
<name>A0ACC3MFI1_9PEZI</name>
<protein>
    <submittedName>
        <fullName evidence="1">Uncharacterized protein</fullName>
    </submittedName>
</protein>
<accession>A0ACC3MFI1</accession>
<comment type="caution">
    <text evidence="1">The sequence shown here is derived from an EMBL/GenBank/DDBJ whole genome shotgun (WGS) entry which is preliminary data.</text>
</comment>
<gene>
    <name evidence="1" type="ORF">LTR37_019583</name>
</gene>
<organism evidence="1 2">
    <name type="scientific">Vermiconidia calcicola</name>
    <dbReference type="NCBI Taxonomy" id="1690605"/>
    <lineage>
        <taxon>Eukaryota</taxon>
        <taxon>Fungi</taxon>
        <taxon>Dikarya</taxon>
        <taxon>Ascomycota</taxon>
        <taxon>Pezizomycotina</taxon>
        <taxon>Dothideomycetes</taxon>
        <taxon>Dothideomycetidae</taxon>
        <taxon>Mycosphaerellales</taxon>
        <taxon>Extremaceae</taxon>
        <taxon>Vermiconidia</taxon>
    </lineage>
</organism>
<proteinExistence type="predicted"/>
<evidence type="ECO:0000313" key="1">
    <source>
        <dbReference type="EMBL" id="KAK3686652.1"/>
    </source>
</evidence>
<sequence length="132" mass="15143">MGTRGLLGAIVRGQKKGSYNHFDSYPSALGLAIVAFIRSLTEEQIQEMVRRYEEVEWYGAGPRLMAIIHYIITHQANDCCQKMRRRAFKDFLSKYIREDLGSPHRRALTPEWVHTSESGPQRALSTQFGERG</sequence>
<dbReference type="Proteomes" id="UP001281147">
    <property type="component" value="Unassembled WGS sequence"/>
</dbReference>
<keyword evidence="2" id="KW-1185">Reference proteome</keyword>
<dbReference type="EMBL" id="JAUTXU010000308">
    <property type="protein sequence ID" value="KAK3686652.1"/>
    <property type="molecule type" value="Genomic_DNA"/>
</dbReference>